<keyword evidence="2" id="KW-1185">Reference proteome</keyword>
<proteinExistence type="predicted"/>
<evidence type="ECO:0000313" key="1">
    <source>
        <dbReference type="EMBL" id="KAI3784635.1"/>
    </source>
</evidence>
<protein>
    <submittedName>
        <fullName evidence="1">Uncharacterized protein</fullName>
    </submittedName>
</protein>
<dbReference type="Proteomes" id="UP001056120">
    <property type="component" value="Linkage Group LG14"/>
</dbReference>
<evidence type="ECO:0000313" key="2">
    <source>
        <dbReference type="Proteomes" id="UP001056120"/>
    </source>
</evidence>
<reference evidence="1 2" key="2">
    <citation type="journal article" date="2022" name="Mol. Ecol. Resour.">
        <title>The genomes of chicory, endive, great burdock and yacon provide insights into Asteraceae paleo-polyploidization history and plant inulin production.</title>
        <authorList>
            <person name="Fan W."/>
            <person name="Wang S."/>
            <person name="Wang H."/>
            <person name="Wang A."/>
            <person name="Jiang F."/>
            <person name="Liu H."/>
            <person name="Zhao H."/>
            <person name="Xu D."/>
            <person name="Zhang Y."/>
        </authorList>
    </citation>
    <scope>NUCLEOTIDE SEQUENCE [LARGE SCALE GENOMIC DNA]</scope>
    <source>
        <strain evidence="2">cv. Yunnan</strain>
        <tissue evidence="1">Leaves</tissue>
    </source>
</reference>
<reference evidence="2" key="1">
    <citation type="journal article" date="2022" name="Mol. Ecol. Resour.">
        <title>The genomes of chicory, endive, great burdock and yacon provide insights into Asteraceae palaeo-polyploidization history and plant inulin production.</title>
        <authorList>
            <person name="Fan W."/>
            <person name="Wang S."/>
            <person name="Wang H."/>
            <person name="Wang A."/>
            <person name="Jiang F."/>
            <person name="Liu H."/>
            <person name="Zhao H."/>
            <person name="Xu D."/>
            <person name="Zhang Y."/>
        </authorList>
    </citation>
    <scope>NUCLEOTIDE SEQUENCE [LARGE SCALE GENOMIC DNA]</scope>
    <source>
        <strain evidence="2">cv. Yunnan</strain>
    </source>
</reference>
<organism evidence="1 2">
    <name type="scientific">Smallanthus sonchifolius</name>
    <dbReference type="NCBI Taxonomy" id="185202"/>
    <lineage>
        <taxon>Eukaryota</taxon>
        <taxon>Viridiplantae</taxon>
        <taxon>Streptophyta</taxon>
        <taxon>Embryophyta</taxon>
        <taxon>Tracheophyta</taxon>
        <taxon>Spermatophyta</taxon>
        <taxon>Magnoliopsida</taxon>
        <taxon>eudicotyledons</taxon>
        <taxon>Gunneridae</taxon>
        <taxon>Pentapetalae</taxon>
        <taxon>asterids</taxon>
        <taxon>campanulids</taxon>
        <taxon>Asterales</taxon>
        <taxon>Asteraceae</taxon>
        <taxon>Asteroideae</taxon>
        <taxon>Heliantheae alliance</taxon>
        <taxon>Millerieae</taxon>
        <taxon>Smallanthus</taxon>
    </lineage>
</organism>
<accession>A0ACB9GMD3</accession>
<dbReference type="EMBL" id="CM042031">
    <property type="protein sequence ID" value="KAI3784635.1"/>
    <property type="molecule type" value="Genomic_DNA"/>
</dbReference>
<sequence length="106" mass="12105">MTMVRAIVGRKLRVAIGAYDSNVRDSGIGKSTEPPSPLNGRFGDDYGEDDEIGNEVAELRRESLLLQSQESTPRLRRFYLLLSGLIVLYSSFLLLIRRYNFHLFPR</sequence>
<gene>
    <name evidence="1" type="ORF">L1987_43737</name>
</gene>
<comment type="caution">
    <text evidence="1">The sequence shown here is derived from an EMBL/GenBank/DDBJ whole genome shotgun (WGS) entry which is preliminary data.</text>
</comment>
<name>A0ACB9GMD3_9ASTR</name>